<dbReference type="NCBIfam" id="NF001140">
    <property type="entry name" value="PRK00147.1"/>
    <property type="match status" value="1"/>
</dbReference>
<comment type="subunit">
    <text evidence="5">Monomer.</text>
</comment>
<comment type="catalytic activity">
    <reaction evidence="5">
        <text>7-aminomethyl-7-carbaguanosine(34) in tRNA + S-adenosyl-L-methionine = epoxyqueuosine(34) in tRNA + adenine + L-methionine + 2 H(+)</text>
        <dbReference type="Rhea" id="RHEA:32155"/>
        <dbReference type="Rhea" id="RHEA-COMP:10342"/>
        <dbReference type="Rhea" id="RHEA-COMP:18582"/>
        <dbReference type="ChEBI" id="CHEBI:15378"/>
        <dbReference type="ChEBI" id="CHEBI:16708"/>
        <dbReference type="ChEBI" id="CHEBI:57844"/>
        <dbReference type="ChEBI" id="CHEBI:59789"/>
        <dbReference type="ChEBI" id="CHEBI:82833"/>
        <dbReference type="ChEBI" id="CHEBI:194443"/>
        <dbReference type="EC" id="2.4.99.17"/>
    </reaction>
</comment>
<keyword evidence="2 5" id="KW-0808">Transferase</keyword>
<sequence>MKLDQFDFELPEELIAQVPLENRAASRLMVLDKQSGDIKHEIFSDITKYLQKGDCLVLNDTKVLPARLFGLKVDTGAKVEVLLLKQLNGDRWETLVKPAKRLKKGMTLTFGDGQLQAVCLDELEHGGRILEFQYDGIFYEVLDQLGKMPLPPYIKTQLEDQDRYQTVYAKERGSAAAPTAGLHFTEELLEEIREKGIHIAYITLHVGLGTFRPVNVDDIEEHDMHSEFYRMSEETASLLNQTRKQGGRIISVGTTSTRTLETIATVHNGHFEEANGWTDIFIYPGYEFKAINGMITNFHLPKSTLIMLVSALAGREPVLHAYEEAVKEKYRFFSFGDAMLLI</sequence>
<dbReference type="EMBL" id="BORB01000001">
    <property type="protein sequence ID" value="GIN55903.1"/>
    <property type="molecule type" value="Genomic_DNA"/>
</dbReference>
<dbReference type="EC" id="2.4.99.17" evidence="5"/>
<dbReference type="Pfam" id="PF02547">
    <property type="entry name" value="Queuosine_synth"/>
    <property type="match status" value="1"/>
</dbReference>
<comment type="subcellular location">
    <subcellularLocation>
        <location evidence="5">Cytoplasm</location>
    </subcellularLocation>
</comment>
<dbReference type="PANTHER" id="PTHR30307:SF0">
    <property type="entry name" value="S-ADENOSYLMETHIONINE:TRNA RIBOSYLTRANSFERASE-ISOMERASE"/>
    <property type="match status" value="1"/>
</dbReference>
<dbReference type="RefSeq" id="WP_212964980.1">
    <property type="nucleotide sequence ID" value="NZ_BORB01000001.1"/>
</dbReference>
<gene>
    <name evidence="5 6" type="primary">queA</name>
    <name evidence="6" type="ORF">J8TS2_02220</name>
</gene>
<dbReference type="InterPro" id="IPR036100">
    <property type="entry name" value="QueA_sf"/>
</dbReference>
<evidence type="ECO:0000256" key="4">
    <source>
        <dbReference type="ARBA" id="ARBA00022785"/>
    </source>
</evidence>
<dbReference type="InterPro" id="IPR042119">
    <property type="entry name" value="QueA_dom2"/>
</dbReference>
<reference evidence="6 7" key="1">
    <citation type="submission" date="2021-03" db="EMBL/GenBank/DDBJ databases">
        <title>Antimicrobial resistance genes in bacteria isolated from Japanese honey, and their potential for conferring macrolide and lincosamide resistance in the American foulbrood pathogen Paenibacillus larvae.</title>
        <authorList>
            <person name="Okamoto M."/>
            <person name="Kumagai M."/>
            <person name="Kanamori H."/>
            <person name="Takamatsu D."/>
        </authorList>
    </citation>
    <scope>NUCLEOTIDE SEQUENCE [LARGE SCALE GENOMIC DNA]</scope>
    <source>
        <strain evidence="6 7">J8TS2</strain>
    </source>
</reference>
<evidence type="ECO:0000256" key="3">
    <source>
        <dbReference type="ARBA" id="ARBA00022691"/>
    </source>
</evidence>
<dbReference type="Gene3D" id="3.40.1780.10">
    <property type="entry name" value="QueA-like"/>
    <property type="match status" value="1"/>
</dbReference>
<keyword evidence="1 5" id="KW-0963">Cytoplasm</keyword>
<keyword evidence="7" id="KW-1185">Reference proteome</keyword>
<dbReference type="NCBIfam" id="TIGR00113">
    <property type="entry name" value="queA"/>
    <property type="match status" value="1"/>
</dbReference>
<dbReference type="InterPro" id="IPR042118">
    <property type="entry name" value="QueA_dom1"/>
</dbReference>
<comment type="function">
    <text evidence="5">Transfers and isomerizes the ribose moiety from AdoMet to the 7-aminomethyl group of 7-deazaguanine (preQ1-tRNA) to give epoxyqueuosine (oQ-tRNA).</text>
</comment>
<dbReference type="Proteomes" id="UP000679950">
    <property type="component" value="Unassembled WGS sequence"/>
</dbReference>
<organism evidence="6 7">
    <name type="scientific">Lederbergia ruris</name>
    <dbReference type="NCBI Taxonomy" id="217495"/>
    <lineage>
        <taxon>Bacteria</taxon>
        <taxon>Bacillati</taxon>
        <taxon>Bacillota</taxon>
        <taxon>Bacilli</taxon>
        <taxon>Bacillales</taxon>
        <taxon>Bacillaceae</taxon>
        <taxon>Lederbergia</taxon>
    </lineage>
</organism>
<dbReference type="PANTHER" id="PTHR30307">
    <property type="entry name" value="S-ADENOSYLMETHIONINE:TRNA RIBOSYLTRANSFERASE-ISOMERASE"/>
    <property type="match status" value="1"/>
</dbReference>
<proteinExistence type="inferred from homology"/>
<comment type="pathway">
    <text evidence="5">tRNA modification; tRNA-queuosine biosynthesis.</text>
</comment>
<comment type="similarity">
    <text evidence="5">Belongs to the QueA family.</text>
</comment>
<evidence type="ECO:0000313" key="6">
    <source>
        <dbReference type="EMBL" id="GIN55903.1"/>
    </source>
</evidence>
<evidence type="ECO:0000313" key="7">
    <source>
        <dbReference type="Proteomes" id="UP000679950"/>
    </source>
</evidence>
<accession>A0ABQ4KF23</accession>
<evidence type="ECO:0000256" key="1">
    <source>
        <dbReference type="ARBA" id="ARBA00022490"/>
    </source>
</evidence>
<comment type="caution">
    <text evidence="6">The sequence shown here is derived from an EMBL/GenBank/DDBJ whole genome shotgun (WGS) entry which is preliminary data.</text>
</comment>
<dbReference type="HAMAP" id="MF_00113">
    <property type="entry name" value="QueA"/>
    <property type="match status" value="1"/>
</dbReference>
<keyword evidence="4 5" id="KW-0671">Queuosine biosynthesis</keyword>
<evidence type="ECO:0000256" key="2">
    <source>
        <dbReference type="ARBA" id="ARBA00022679"/>
    </source>
</evidence>
<evidence type="ECO:0000256" key="5">
    <source>
        <dbReference type="HAMAP-Rule" id="MF_00113"/>
    </source>
</evidence>
<protein>
    <recommendedName>
        <fullName evidence="5">S-adenosylmethionine:tRNA ribosyltransferase-isomerase</fullName>
        <ecNumber evidence="5">2.4.99.17</ecNumber>
    </recommendedName>
    <alternativeName>
        <fullName evidence="5">Queuosine biosynthesis protein QueA</fullName>
    </alternativeName>
</protein>
<dbReference type="InterPro" id="IPR003699">
    <property type="entry name" value="QueA"/>
</dbReference>
<name>A0ABQ4KF23_9BACI</name>
<dbReference type="SUPFAM" id="SSF111337">
    <property type="entry name" value="QueA-like"/>
    <property type="match status" value="1"/>
</dbReference>
<dbReference type="Gene3D" id="2.40.10.240">
    <property type="entry name" value="QueA-like"/>
    <property type="match status" value="1"/>
</dbReference>
<keyword evidence="3 5" id="KW-0949">S-adenosyl-L-methionine</keyword>